<dbReference type="NCBIfam" id="NF010669">
    <property type="entry name" value="PRK14066.1"/>
    <property type="match status" value="1"/>
</dbReference>
<gene>
    <name evidence="6 8" type="primary">xseB</name>
    <name evidence="8" type="ORF">GURASL_22640</name>
</gene>
<keyword evidence="3 6" id="KW-0540">Nuclease</keyword>
<dbReference type="SUPFAM" id="SSF116842">
    <property type="entry name" value="XseB-like"/>
    <property type="match status" value="1"/>
</dbReference>
<comment type="catalytic activity">
    <reaction evidence="6">
        <text>Exonucleolytic cleavage in either 5'- to 3'- or 3'- to 5'-direction to yield nucleoside 5'-phosphates.</text>
        <dbReference type="EC" id="3.1.11.6"/>
    </reaction>
</comment>
<reference evidence="8 9" key="1">
    <citation type="submission" date="2022-12" db="EMBL/GenBank/DDBJ databases">
        <title>Polyphasic characterization of Geotalea uranireducens NIT-SL11 newly isolated from a complex of sewage sludge and microbially reduced graphene oxide.</title>
        <authorList>
            <person name="Xie L."/>
            <person name="Yoshida N."/>
            <person name="Meng L."/>
        </authorList>
    </citation>
    <scope>NUCLEOTIDE SEQUENCE [LARGE SCALE GENOMIC DNA]</scope>
    <source>
        <strain evidence="8 9">NIT-SL11</strain>
    </source>
</reference>
<feature type="coiled-coil region" evidence="7">
    <location>
        <begin position="3"/>
        <end position="61"/>
    </location>
</feature>
<evidence type="ECO:0000256" key="6">
    <source>
        <dbReference type="HAMAP-Rule" id="MF_00337"/>
    </source>
</evidence>
<dbReference type="InterPro" id="IPR003761">
    <property type="entry name" value="Exonuc_VII_S"/>
</dbReference>
<sequence length="76" mass="8662">MAVEKFETALKKLEELVKKLEGGELPLDESLKAFEEGVKMAAFCSKRLDEAEKKVELLLKKKDGSFSREPFLEEDN</sequence>
<organism evidence="8 9">
    <name type="scientific">Geotalea uraniireducens</name>
    <dbReference type="NCBI Taxonomy" id="351604"/>
    <lineage>
        <taxon>Bacteria</taxon>
        <taxon>Pseudomonadati</taxon>
        <taxon>Thermodesulfobacteriota</taxon>
        <taxon>Desulfuromonadia</taxon>
        <taxon>Geobacterales</taxon>
        <taxon>Geobacteraceae</taxon>
        <taxon>Geotalea</taxon>
    </lineage>
</organism>
<keyword evidence="7" id="KW-0175">Coiled coil</keyword>
<name>A0ABM8EMU1_9BACT</name>
<dbReference type="PANTHER" id="PTHR34137">
    <property type="entry name" value="EXODEOXYRIBONUCLEASE 7 SMALL SUBUNIT"/>
    <property type="match status" value="1"/>
</dbReference>
<comment type="subcellular location">
    <subcellularLocation>
        <location evidence="6">Cytoplasm</location>
    </subcellularLocation>
</comment>
<dbReference type="InterPro" id="IPR037004">
    <property type="entry name" value="Exonuc_VII_ssu_sf"/>
</dbReference>
<comment type="subunit">
    <text evidence="6">Heterooligomer composed of large and small subunits.</text>
</comment>
<comment type="function">
    <text evidence="6">Bidirectionally degrades single-stranded DNA into large acid-insoluble oligonucleotides, which are then degraded further into small acid-soluble oligonucleotides.</text>
</comment>
<keyword evidence="9" id="KW-1185">Reference proteome</keyword>
<dbReference type="RefSeq" id="WP_281999447.1">
    <property type="nucleotide sequence ID" value="NZ_AP027151.1"/>
</dbReference>
<evidence type="ECO:0000256" key="1">
    <source>
        <dbReference type="ARBA" id="ARBA00009998"/>
    </source>
</evidence>
<proteinExistence type="inferred from homology"/>
<dbReference type="NCBIfam" id="TIGR01280">
    <property type="entry name" value="xseB"/>
    <property type="match status" value="1"/>
</dbReference>
<comment type="similarity">
    <text evidence="1 6">Belongs to the XseB family.</text>
</comment>
<evidence type="ECO:0000256" key="5">
    <source>
        <dbReference type="ARBA" id="ARBA00022839"/>
    </source>
</evidence>
<dbReference type="Pfam" id="PF02609">
    <property type="entry name" value="Exonuc_VII_S"/>
    <property type="match status" value="1"/>
</dbReference>
<evidence type="ECO:0000256" key="2">
    <source>
        <dbReference type="ARBA" id="ARBA00022490"/>
    </source>
</evidence>
<dbReference type="Proteomes" id="UP001317705">
    <property type="component" value="Chromosome"/>
</dbReference>
<accession>A0ABM8EMU1</accession>
<dbReference type="PIRSF" id="PIRSF006488">
    <property type="entry name" value="Exonuc_VII_S"/>
    <property type="match status" value="1"/>
</dbReference>
<keyword evidence="2 6" id="KW-0963">Cytoplasm</keyword>
<evidence type="ECO:0000313" key="8">
    <source>
        <dbReference type="EMBL" id="BDV43341.1"/>
    </source>
</evidence>
<evidence type="ECO:0000256" key="7">
    <source>
        <dbReference type="SAM" id="Coils"/>
    </source>
</evidence>
<keyword evidence="4 6" id="KW-0378">Hydrolase</keyword>
<dbReference type="EMBL" id="AP027151">
    <property type="protein sequence ID" value="BDV43341.1"/>
    <property type="molecule type" value="Genomic_DNA"/>
</dbReference>
<evidence type="ECO:0000256" key="4">
    <source>
        <dbReference type="ARBA" id="ARBA00022801"/>
    </source>
</evidence>
<keyword evidence="5 6" id="KW-0269">Exonuclease</keyword>
<evidence type="ECO:0000256" key="3">
    <source>
        <dbReference type="ARBA" id="ARBA00022722"/>
    </source>
</evidence>
<dbReference type="HAMAP" id="MF_00337">
    <property type="entry name" value="Exonuc_7_S"/>
    <property type="match status" value="1"/>
</dbReference>
<dbReference type="NCBIfam" id="NF002140">
    <property type="entry name" value="PRK00977.1-4"/>
    <property type="match status" value="1"/>
</dbReference>
<dbReference type="Gene3D" id="1.10.287.1040">
    <property type="entry name" value="Exonuclease VII, small subunit"/>
    <property type="match status" value="1"/>
</dbReference>
<dbReference type="PANTHER" id="PTHR34137:SF1">
    <property type="entry name" value="EXODEOXYRIBONUCLEASE 7 SMALL SUBUNIT"/>
    <property type="match status" value="1"/>
</dbReference>
<dbReference type="EC" id="3.1.11.6" evidence="6"/>
<protein>
    <recommendedName>
        <fullName evidence="6">Exodeoxyribonuclease 7 small subunit</fullName>
        <ecNumber evidence="6">3.1.11.6</ecNumber>
    </recommendedName>
    <alternativeName>
        <fullName evidence="6">Exodeoxyribonuclease VII small subunit</fullName>
        <shortName evidence="6">Exonuclease VII small subunit</shortName>
    </alternativeName>
</protein>
<evidence type="ECO:0000313" key="9">
    <source>
        <dbReference type="Proteomes" id="UP001317705"/>
    </source>
</evidence>